<dbReference type="Gene3D" id="3.30.420.40">
    <property type="match status" value="2"/>
</dbReference>
<evidence type="ECO:0000313" key="2">
    <source>
        <dbReference type="EMBL" id="MCR9013743.1"/>
    </source>
</evidence>
<evidence type="ECO:0000256" key="1">
    <source>
        <dbReference type="ARBA" id="ARBA00006479"/>
    </source>
</evidence>
<comment type="similarity">
    <text evidence="1">Belongs to the ROK (NagC/XylR) family.</text>
</comment>
<evidence type="ECO:0000313" key="3">
    <source>
        <dbReference type="Proteomes" id="UP001142175"/>
    </source>
</evidence>
<organism evidence="2 3">
    <name type="scientific">Aquiflexum gelatinilyticum</name>
    <dbReference type="NCBI Taxonomy" id="2961943"/>
    <lineage>
        <taxon>Bacteria</taxon>
        <taxon>Pseudomonadati</taxon>
        <taxon>Bacteroidota</taxon>
        <taxon>Cytophagia</taxon>
        <taxon>Cytophagales</taxon>
        <taxon>Cyclobacteriaceae</taxon>
        <taxon>Aquiflexum</taxon>
    </lineage>
</organism>
<dbReference type="Pfam" id="PF00480">
    <property type="entry name" value="ROK"/>
    <property type="match status" value="1"/>
</dbReference>
<proteinExistence type="inferred from homology"/>
<sequence length="297" mass="32886">MANRWIISADIGGSHISVASFVEREDGFALGPIHEKKLDSGQSKDFILEEWVSLFKELSLDLTRCCISLAMPAPFDYLNGICQIKDQGKFIHLFGVNLKDELAGRMGIMPTQIHFVNDAKAFLMGEAKFGKVSKFKNILGMTLGTGLGSSLKFNGEIVDAALWSSKFKEGIAEDYLGTGWFVNWFRQNFSIQVNGVKEIIESEDLLQMAIPAFEEFSSNLADFILKRSEEVPLDAVVIGGNIAKAHGFFLNNTISTLKLKNNQTPVFISEFGDKSALFGAASKFFDQKVLLGFDQEL</sequence>
<name>A0A9X2SYX0_9BACT</name>
<dbReference type="RefSeq" id="WP_258421638.1">
    <property type="nucleotide sequence ID" value="NZ_JANSUY010000001.1"/>
</dbReference>
<keyword evidence="3" id="KW-1185">Reference proteome</keyword>
<dbReference type="Proteomes" id="UP001142175">
    <property type="component" value="Unassembled WGS sequence"/>
</dbReference>
<gene>
    <name evidence="2" type="ORF">NU887_01785</name>
</gene>
<dbReference type="SUPFAM" id="SSF53067">
    <property type="entry name" value="Actin-like ATPase domain"/>
    <property type="match status" value="1"/>
</dbReference>
<dbReference type="AlphaFoldDB" id="A0A9X2SYX0"/>
<reference evidence="2" key="1">
    <citation type="submission" date="2022-08" db="EMBL/GenBank/DDBJ databases">
        <authorList>
            <person name="Zhang D."/>
        </authorList>
    </citation>
    <scope>NUCLEOTIDE SEQUENCE</scope>
    <source>
        <strain evidence="2">XJ19-11</strain>
    </source>
</reference>
<dbReference type="InterPro" id="IPR043129">
    <property type="entry name" value="ATPase_NBD"/>
</dbReference>
<dbReference type="CDD" id="cd23763">
    <property type="entry name" value="ASKHA_ATPase_ROK"/>
    <property type="match status" value="1"/>
</dbReference>
<accession>A0A9X2SYX0</accession>
<dbReference type="EMBL" id="JANSUY010000001">
    <property type="protein sequence ID" value="MCR9013743.1"/>
    <property type="molecule type" value="Genomic_DNA"/>
</dbReference>
<protein>
    <submittedName>
        <fullName evidence="2">ROK family protein</fullName>
    </submittedName>
</protein>
<comment type="caution">
    <text evidence="2">The sequence shown here is derived from an EMBL/GenBank/DDBJ whole genome shotgun (WGS) entry which is preliminary data.</text>
</comment>
<dbReference type="PANTHER" id="PTHR18964:SF149">
    <property type="entry name" value="BIFUNCTIONAL UDP-N-ACETYLGLUCOSAMINE 2-EPIMERASE_N-ACETYLMANNOSAMINE KINASE"/>
    <property type="match status" value="1"/>
</dbReference>
<dbReference type="InterPro" id="IPR000600">
    <property type="entry name" value="ROK"/>
</dbReference>
<dbReference type="PANTHER" id="PTHR18964">
    <property type="entry name" value="ROK (REPRESSOR, ORF, KINASE) FAMILY"/>
    <property type="match status" value="1"/>
</dbReference>